<dbReference type="GO" id="GO:0000271">
    <property type="term" value="P:polysaccharide biosynthetic process"/>
    <property type="evidence" value="ECO:0007669"/>
    <property type="project" value="InterPro"/>
</dbReference>
<evidence type="ECO:0000256" key="5">
    <source>
        <dbReference type="ARBA" id="ARBA00023136"/>
    </source>
</evidence>
<organism evidence="8 9">
    <name type="scientific">Candidatus Buchananbacteria bacterium RIFCSPHIGHO2_01_FULL_39_14</name>
    <dbReference type="NCBI Taxonomy" id="1797532"/>
    <lineage>
        <taxon>Bacteria</taxon>
        <taxon>Candidatus Buchananiibacteriota</taxon>
    </lineage>
</organism>
<dbReference type="STRING" id="1797532.A2729_04770"/>
<evidence type="ECO:0000256" key="6">
    <source>
        <dbReference type="SAM" id="Phobius"/>
    </source>
</evidence>
<dbReference type="GO" id="GO:0005886">
    <property type="term" value="C:plasma membrane"/>
    <property type="evidence" value="ECO:0007669"/>
    <property type="project" value="TreeGrafter"/>
</dbReference>
<feature type="transmembrane region" description="Helical" evidence="6">
    <location>
        <begin position="48"/>
        <end position="68"/>
    </location>
</feature>
<feature type="transmembrane region" description="Helical" evidence="6">
    <location>
        <begin position="21"/>
        <end position="42"/>
    </location>
</feature>
<dbReference type="AlphaFoldDB" id="A0A1G1XTS4"/>
<feature type="transmembrane region" description="Helical" evidence="6">
    <location>
        <begin position="120"/>
        <end position="138"/>
    </location>
</feature>
<keyword evidence="5 6" id="KW-0472">Membrane</keyword>
<feature type="domain" description="GtrA/DPMS transmembrane" evidence="7">
    <location>
        <begin position="23"/>
        <end position="140"/>
    </location>
</feature>
<evidence type="ECO:0000313" key="8">
    <source>
        <dbReference type="EMBL" id="OGY43453.1"/>
    </source>
</evidence>
<dbReference type="PANTHER" id="PTHR38459">
    <property type="entry name" value="PROPHAGE BACTOPRENOL-LINKED GLUCOSE TRANSLOCASE HOMOLOG"/>
    <property type="match status" value="1"/>
</dbReference>
<reference evidence="8 9" key="1">
    <citation type="journal article" date="2016" name="Nat. Commun.">
        <title>Thousands of microbial genomes shed light on interconnected biogeochemical processes in an aquifer system.</title>
        <authorList>
            <person name="Anantharaman K."/>
            <person name="Brown C.T."/>
            <person name="Hug L.A."/>
            <person name="Sharon I."/>
            <person name="Castelle C.J."/>
            <person name="Probst A.J."/>
            <person name="Thomas B.C."/>
            <person name="Singh A."/>
            <person name="Wilkins M.J."/>
            <person name="Karaoz U."/>
            <person name="Brodie E.L."/>
            <person name="Williams K.H."/>
            <person name="Hubbard S.S."/>
            <person name="Banfield J.F."/>
        </authorList>
    </citation>
    <scope>NUCLEOTIDE SEQUENCE [LARGE SCALE GENOMIC DNA]</scope>
</reference>
<feature type="transmembrane region" description="Helical" evidence="6">
    <location>
        <begin position="89"/>
        <end position="108"/>
    </location>
</feature>
<dbReference type="InterPro" id="IPR007267">
    <property type="entry name" value="GtrA_DPMS_TM"/>
</dbReference>
<comment type="caution">
    <text evidence="8">The sequence shown here is derived from an EMBL/GenBank/DDBJ whole genome shotgun (WGS) entry which is preliminary data.</text>
</comment>
<evidence type="ECO:0000313" key="9">
    <source>
        <dbReference type="Proteomes" id="UP000178930"/>
    </source>
</evidence>
<comment type="subcellular location">
    <subcellularLocation>
        <location evidence="1">Membrane</location>
        <topology evidence="1">Multi-pass membrane protein</topology>
    </subcellularLocation>
</comment>
<evidence type="ECO:0000256" key="4">
    <source>
        <dbReference type="ARBA" id="ARBA00022989"/>
    </source>
</evidence>
<protein>
    <recommendedName>
        <fullName evidence="7">GtrA/DPMS transmembrane domain-containing protein</fullName>
    </recommendedName>
</protein>
<gene>
    <name evidence="8" type="ORF">A2729_04770</name>
</gene>
<evidence type="ECO:0000259" key="7">
    <source>
        <dbReference type="Pfam" id="PF04138"/>
    </source>
</evidence>
<name>A0A1G1XTS4_9BACT</name>
<dbReference type="PANTHER" id="PTHR38459:SF1">
    <property type="entry name" value="PROPHAGE BACTOPRENOL-LINKED GLUCOSE TRANSLOCASE HOMOLOG"/>
    <property type="match status" value="1"/>
</dbReference>
<keyword evidence="3 6" id="KW-0812">Transmembrane</keyword>
<evidence type="ECO:0000256" key="1">
    <source>
        <dbReference type="ARBA" id="ARBA00004141"/>
    </source>
</evidence>
<evidence type="ECO:0000256" key="3">
    <source>
        <dbReference type="ARBA" id="ARBA00022692"/>
    </source>
</evidence>
<dbReference type="EMBL" id="MHIB01000037">
    <property type="protein sequence ID" value="OGY43453.1"/>
    <property type="molecule type" value="Genomic_DNA"/>
</dbReference>
<dbReference type="Pfam" id="PF04138">
    <property type="entry name" value="GtrA_DPMS_TM"/>
    <property type="match status" value="1"/>
</dbReference>
<comment type="similarity">
    <text evidence="2">Belongs to the GtrA family.</text>
</comment>
<accession>A0A1G1XTS4</accession>
<sequence>MINFQLVFRNYLDQHKLFKQFVKFCIVGGTSAAFNFLIYYSVTEWLGVWYVYSSIVAFLISAVFNFLANKNWTFRNTDIGWAMINQLSKFATVMISGLIINTAIIYFLTDWFGFDYRLSWVFATGIVTFWNFSFNRFWTFRHRQNLSLE</sequence>
<keyword evidence="4 6" id="KW-1133">Transmembrane helix</keyword>
<evidence type="ECO:0000256" key="2">
    <source>
        <dbReference type="ARBA" id="ARBA00009399"/>
    </source>
</evidence>
<dbReference type="Proteomes" id="UP000178930">
    <property type="component" value="Unassembled WGS sequence"/>
</dbReference>
<dbReference type="InterPro" id="IPR051401">
    <property type="entry name" value="GtrA_CellWall_Glycosyl"/>
</dbReference>
<proteinExistence type="inferred from homology"/>